<name>A0AA95GMN1_9GAMM</name>
<dbReference type="Proteomes" id="UP001177595">
    <property type="component" value="Chromosome"/>
</dbReference>
<keyword evidence="1" id="KW-1133">Transmembrane helix</keyword>
<evidence type="ECO:0000313" key="3">
    <source>
        <dbReference type="Proteomes" id="UP001177595"/>
    </source>
</evidence>
<protein>
    <submittedName>
        <fullName evidence="2">Uncharacterized protein</fullName>
    </submittedName>
</protein>
<reference evidence="2" key="1">
    <citation type="submission" date="2023-04" db="EMBL/GenBank/DDBJ databases">
        <title>Genome dynamics across the evolutionary transition to endosymbiosis.</title>
        <authorList>
            <person name="Siozios S."/>
            <person name="Nadal-Jimenez P."/>
            <person name="Azagi T."/>
            <person name="Sprong H."/>
            <person name="Frost C.L."/>
            <person name="Parratt S.R."/>
            <person name="Taylor G."/>
            <person name="Brettell L."/>
            <person name="Lew K.C."/>
            <person name="Croft L."/>
            <person name="King K.C."/>
            <person name="Brockhurst M.A."/>
            <person name="Hypsa V."/>
            <person name="Novakova E."/>
            <person name="Darby A.C."/>
            <person name="Hurst G.D.D."/>
        </authorList>
    </citation>
    <scope>NUCLEOTIDE SEQUENCE</scope>
    <source>
        <strain evidence="2">APv</strain>
    </source>
</reference>
<keyword evidence="1" id="KW-0812">Transmembrane</keyword>
<keyword evidence="1" id="KW-0472">Membrane</keyword>
<dbReference type="AlphaFoldDB" id="A0AA95GMN1"/>
<feature type="transmembrane region" description="Helical" evidence="1">
    <location>
        <begin position="52"/>
        <end position="73"/>
    </location>
</feature>
<organism evidence="2 3">
    <name type="scientific">Arsenophonus nasoniae</name>
    <name type="common">son-killer infecting Nasonia vitripennis</name>
    <dbReference type="NCBI Taxonomy" id="638"/>
    <lineage>
        <taxon>Bacteria</taxon>
        <taxon>Pseudomonadati</taxon>
        <taxon>Pseudomonadota</taxon>
        <taxon>Gammaproteobacteria</taxon>
        <taxon>Enterobacterales</taxon>
        <taxon>Morganellaceae</taxon>
        <taxon>Arsenophonus</taxon>
    </lineage>
</organism>
<evidence type="ECO:0000256" key="1">
    <source>
        <dbReference type="SAM" id="Phobius"/>
    </source>
</evidence>
<evidence type="ECO:0000313" key="2">
    <source>
        <dbReference type="EMBL" id="WGM01803.1"/>
    </source>
</evidence>
<accession>A0AA95GMN1</accession>
<sequence length="262" mass="31005">MPAKSFEAKFNYPTFWQKIPLFAIKKVDEKWCDECEDLSCLIEKSHKSNKNYLIKIATTFLLLVLFLFCYYVFSYEVNINKKSLFSRGVINHSQSFNCDQFLNKINNIKKIVDEINNLIPNTEHFYFHIVNYNSVSFIYQNKKTKEMIKQLLNKYQPCQFNVNAILLSDLINYVDNEISNRVKSYKLWLSEKGLVIQLGEVLTEDAIYQLKSQLKPYQTQLGKNFFQFLLPEEQETQVEKTQLKSTKGYIFVQPEHRYFPAG</sequence>
<gene>
    <name evidence="2" type="ORF">QE210_01350</name>
</gene>
<dbReference type="EMBL" id="CP123504">
    <property type="protein sequence ID" value="WGM01803.1"/>
    <property type="molecule type" value="Genomic_DNA"/>
</dbReference>
<proteinExistence type="predicted"/>